<sequence>MAKTPPTIISFLRQNVSRLRCTTNSNNQTRNLSLDGGRGLGEHLQNPPIKTEESYSEISKTVSEILRTRSRWETSLLSDCPLFDPSDTDCIHAILKHQKNAFLAFRFFRWVSSQEGFCPDPRCVDATLNALVKGRAWKAARAVICSSKCLPEAATLESYITSLCREGQIDEAVEVVGELKNLTFSPTLPIWNSILLGSLRIGRTALVWELYGEMMKAGVVGDIVTIGCLIRAFCKENKLCEAYELLREVLKDGFVPDVVAFTAIISGFCHNRDYNKVSELLHLMIAKNCLPDVFTYQGIIHGLCEKGMTLEGFRVFKDIKAKGYALDVVTYTTMIDGLCKIGQVDEAKKLWEEMGGKRLEPNHYTYNVLVHGYCKSGNLEEARDLFKEMCSKGFGKSMLSNNTMLAGLCLQGLMDEAIHFLDEMQQKGVSFDVGNATEGMAWLVRVLASKLRPREETFRRLIECLSLKDRLNDALLVLDAMIETGYKVKEPVSFALVTGFCRDSFDQISERLEAVVQTCCHPELSTETLQATV</sequence>
<evidence type="ECO:0000256" key="3">
    <source>
        <dbReference type="PROSITE-ProRule" id="PRU00708"/>
    </source>
</evidence>
<keyword evidence="6" id="KW-1185">Reference proteome</keyword>
<evidence type="ECO:0000313" key="6">
    <source>
        <dbReference type="Proteomes" id="UP000825729"/>
    </source>
</evidence>
<dbReference type="InterPro" id="IPR002885">
    <property type="entry name" value="PPR_rpt"/>
</dbReference>
<dbReference type="NCBIfam" id="TIGR00756">
    <property type="entry name" value="PPR"/>
    <property type="match status" value="6"/>
</dbReference>
<feature type="repeat" description="PPR" evidence="3">
    <location>
        <begin position="222"/>
        <end position="256"/>
    </location>
</feature>
<feature type="repeat" description="PPR" evidence="3">
    <location>
        <begin position="362"/>
        <end position="396"/>
    </location>
</feature>
<dbReference type="PANTHER" id="PTHR47447">
    <property type="entry name" value="OS03G0856100 PROTEIN"/>
    <property type="match status" value="1"/>
</dbReference>
<protein>
    <recommendedName>
        <fullName evidence="7">Pentatricopeptide repeat-containing protein</fullName>
    </recommendedName>
</protein>
<dbReference type="Proteomes" id="UP000825729">
    <property type="component" value="Unassembled WGS sequence"/>
</dbReference>
<feature type="repeat" description="PPR" evidence="3">
    <location>
        <begin position="292"/>
        <end position="326"/>
    </location>
</feature>
<feature type="repeat" description="PPR" evidence="3">
    <location>
        <begin position="152"/>
        <end position="186"/>
    </location>
</feature>
<accession>A0AAV7EB39</accession>
<proteinExistence type="inferred from homology"/>
<evidence type="ECO:0000256" key="2">
    <source>
        <dbReference type="ARBA" id="ARBA00022737"/>
    </source>
</evidence>
<dbReference type="Pfam" id="PF12854">
    <property type="entry name" value="PPR_1"/>
    <property type="match status" value="1"/>
</dbReference>
<reference evidence="5 6" key="1">
    <citation type="submission" date="2021-07" db="EMBL/GenBank/DDBJ databases">
        <title>The Aristolochia fimbriata genome: insights into angiosperm evolution, floral development and chemical biosynthesis.</title>
        <authorList>
            <person name="Jiao Y."/>
        </authorList>
    </citation>
    <scope>NUCLEOTIDE SEQUENCE [LARGE SCALE GENOMIC DNA]</scope>
    <source>
        <strain evidence="5">IBCAS-2021</strain>
        <tissue evidence="5">Leaf</tissue>
    </source>
</reference>
<dbReference type="PROSITE" id="PS51375">
    <property type="entry name" value="PPR"/>
    <property type="match status" value="7"/>
</dbReference>
<keyword evidence="2" id="KW-0677">Repeat</keyword>
<feature type="region of interest" description="Disordered" evidence="4">
    <location>
        <begin position="27"/>
        <end position="46"/>
    </location>
</feature>
<evidence type="ECO:0000313" key="5">
    <source>
        <dbReference type="EMBL" id="KAG9446018.1"/>
    </source>
</evidence>
<comment type="similarity">
    <text evidence="1">Belongs to the PPR family. P subfamily.</text>
</comment>
<name>A0AAV7EB39_ARIFI</name>
<dbReference type="Pfam" id="PF13041">
    <property type="entry name" value="PPR_2"/>
    <property type="match status" value="3"/>
</dbReference>
<evidence type="ECO:0008006" key="7">
    <source>
        <dbReference type="Google" id="ProtNLM"/>
    </source>
</evidence>
<gene>
    <name evidence="5" type="ORF">H6P81_012146</name>
</gene>
<dbReference type="PANTHER" id="PTHR47447:SF28">
    <property type="entry name" value="PENTACOTRIPEPTIDE-REPEAT REGION OF PRORP DOMAIN-CONTAINING PROTEIN"/>
    <property type="match status" value="1"/>
</dbReference>
<dbReference type="SUPFAM" id="SSF81901">
    <property type="entry name" value="HCP-like"/>
    <property type="match status" value="1"/>
</dbReference>
<evidence type="ECO:0000256" key="1">
    <source>
        <dbReference type="ARBA" id="ARBA00007626"/>
    </source>
</evidence>
<comment type="caution">
    <text evidence="5">The sequence shown here is derived from an EMBL/GenBank/DDBJ whole genome shotgun (WGS) entry which is preliminary data.</text>
</comment>
<dbReference type="InterPro" id="IPR011990">
    <property type="entry name" value="TPR-like_helical_dom_sf"/>
</dbReference>
<feature type="repeat" description="PPR" evidence="3">
    <location>
        <begin position="327"/>
        <end position="361"/>
    </location>
</feature>
<feature type="repeat" description="PPR" evidence="3">
    <location>
        <begin position="397"/>
        <end position="431"/>
    </location>
</feature>
<evidence type="ECO:0000256" key="4">
    <source>
        <dbReference type="SAM" id="MobiDB-lite"/>
    </source>
</evidence>
<dbReference type="Gene3D" id="1.25.40.10">
    <property type="entry name" value="Tetratricopeptide repeat domain"/>
    <property type="match status" value="4"/>
</dbReference>
<organism evidence="5 6">
    <name type="scientific">Aristolochia fimbriata</name>
    <name type="common">White veined hardy Dutchman's pipe vine</name>
    <dbReference type="NCBI Taxonomy" id="158543"/>
    <lineage>
        <taxon>Eukaryota</taxon>
        <taxon>Viridiplantae</taxon>
        <taxon>Streptophyta</taxon>
        <taxon>Embryophyta</taxon>
        <taxon>Tracheophyta</taxon>
        <taxon>Spermatophyta</taxon>
        <taxon>Magnoliopsida</taxon>
        <taxon>Magnoliidae</taxon>
        <taxon>Piperales</taxon>
        <taxon>Aristolochiaceae</taxon>
        <taxon>Aristolochia</taxon>
    </lineage>
</organism>
<feature type="repeat" description="PPR" evidence="3">
    <location>
        <begin position="257"/>
        <end position="291"/>
    </location>
</feature>
<dbReference type="EMBL" id="JAINDJ010000005">
    <property type="protein sequence ID" value="KAG9446018.1"/>
    <property type="molecule type" value="Genomic_DNA"/>
</dbReference>
<dbReference type="AlphaFoldDB" id="A0AAV7EB39"/>
<dbReference type="Pfam" id="PF01535">
    <property type="entry name" value="PPR"/>
    <property type="match status" value="1"/>
</dbReference>